<dbReference type="eggNOG" id="COG0596">
    <property type="taxonomic scope" value="Bacteria"/>
</dbReference>
<evidence type="ECO:0000256" key="1">
    <source>
        <dbReference type="ARBA" id="ARBA00022801"/>
    </source>
</evidence>
<dbReference type="SUPFAM" id="SSF53474">
    <property type="entry name" value="alpha/beta-Hydrolases"/>
    <property type="match status" value="1"/>
</dbReference>
<dbReference type="PANTHER" id="PTHR42977:SF3">
    <property type="entry name" value="AB HYDROLASE-1 DOMAIN-CONTAINING PROTEIN"/>
    <property type="match status" value="1"/>
</dbReference>
<dbReference type="InterPro" id="IPR029058">
    <property type="entry name" value="AB_hydrolase_fold"/>
</dbReference>
<dbReference type="InterPro" id="IPR051340">
    <property type="entry name" value="Haloalkane_dehalogenase"/>
</dbReference>
<dbReference type="Gene3D" id="3.40.50.1820">
    <property type="entry name" value="alpha/beta hydrolase"/>
    <property type="match status" value="1"/>
</dbReference>
<dbReference type="PRINTS" id="PR00111">
    <property type="entry name" value="ABHYDROLASE"/>
</dbReference>
<dbReference type="PANTHER" id="PTHR42977">
    <property type="entry name" value="HYDROLASE-RELATED"/>
    <property type="match status" value="1"/>
</dbReference>
<proteinExistence type="predicted"/>
<sequence>MTAYADTVVHYRHVHADGLRFFYREAGDPQAPVLLLLHGFPSSSHQFRNVIPRLARKFRVIAPDLPGFGFTEVPAERGYRYTFDNLAKSLEALVDEFGLARYALYFFDYGAPTGLRLAVAHPERVTGLVSQNGNAYLEGLGDAWAPIRAYWDRPSAANRQAIHDAILNFEGTKWQYVHGVADPDSIAPESYALDAALLERPGNKEIQLDLFLDYANNLKRYPDFQEFFRQARVPTLAIWGRNDPFFIPPGAQAYQRDNPDAVVELLDTGHFALETHGQYIGQRIIDVLGAG</sequence>
<name>A9I405_BORPD</name>
<dbReference type="GO" id="GO:0004301">
    <property type="term" value="F:epoxide hydrolase activity"/>
    <property type="evidence" value="ECO:0007669"/>
    <property type="project" value="TreeGrafter"/>
</dbReference>
<dbReference type="Proteomes" id="UP000001225">
    <property type="component" value="Chromosome"/>
</dbReference>
<dbReference type="KEGG" id="bpt:Bpet3889"/>
<gene>
    <name evidence="3" type="ordered locus">Bpet3889</name>
</gene>
<keyword evidence="4" id="KW-1185">Reference proteome</keyword>
<evidence type="ECO:0000313" key="4">
    <source>
        <dbReference type="Proteomes" id="UP000001225"/>
    </source>
</evidence>
<evidence type="ECO:0000259" key="2">
    <source>
        <dbReference type="Pfam" id="PF00561"/>
    </source>
</evidence>
<keyword evidence="1 3" id="KW-0378">Hydrolase</keyword>
<reference evidence="3 4" key="1">
    <citation type="journal article" date="2008" name="BMC Genomics">
        <title>The missing link: Bordetella petrii is endowed with both the metabolic versatility of environmental bacteria and virulence traits of pathogenic Bordetellae.</title>
        <authorList>
            <person name="Gross R."/>
            <person name="Guzman C.A."/>
            <person name="Sebaihia M."/>
            <person name="Martins Dos Santos V.A."/>
            <person name="Pieper D.H."/>
            <person name="Koebnik R."/>
            <person name="Lechner M."/>
            <person name="Bartels D."/>
            <person name="Buhrmester J."/>
            <person name="Choudhuri J.V."/>
            <person name="Ebensen T."/>
            <person name="Gaigalat L."/>
            <person name="Herrmann S."/>
            <person name="Khachane A.N."/>
            <person name="Larisch C."/>
            <person name="Link S."/>
            <person name="Linke B."/>
            <person name="Meyer F."/>
            <person name="Mormann S."/>
            <person name="Nakunst D."/>
            <person name="Rueckert C."/>
            <person name="Schneiker-Bekel S."/>
            <person name="Schulze K."/>
            <person name="Vorhoelter F.J."/>
            <person name="Yevsa T."/>
            <person name="Engle J.T."/>
            <person name="Goldman W.E."/>
            <person name="Puehler A."/>
            <person name="Goebel U.B."/>
            <person name="Goesmann A."/>
            <person name="Bloecker H."/>
            <person name="Kaiser O."/>
            <person name="Martinez-Arias R."/>
        </authorList>
    </citation>
    <scope>NUCLEOTIDE SEQUENCE [LARGE SCALE GENOMIC DNA]</scope>
    <source>
        <strain evidence="4">ATCC BAA-461 / DSM 12804 / CCUG 43448 / CIP 107267 / Se-1111R</strain>
    </source>
</reference>
<organism evidence="3 4">
    <name type="scientific">Bordetella petrii (strain ATCC BAA-461 / DSM 12804 / CCUG 43448 / CIP 107267 / Se-1111R)</name>
    <dbReference type="NCBI Taxonomy" id="340100"/>
    <lineage>
        <taxon>Bacteria</taxon>
        <taxon>Pseudomonadati</taxon>
        <taxon>Pseudomonadota</taxon>
        <taxon>Betaproteobacteria</taxon>
        <taxon>Burkholderiales</taxon>
        <taxon>Alcaligenaceae</taxon>
        <taxon>Bordetella</taxon>
    </lineage>
</organism>
<dbReference type="EMBL" id="AM902716">
    <property type="protein sequence ID" value="CAP44235.1"/>
    <property type="molecule type" value="Genomic_DNA"/>
</dbReference>
<dbReference type="Pfam" id="PF00561">
    <property type="entry name" value="Abhydrolase_1"/>
    <property type="match status" value="1"/>
</dbReference>
<evidence type="ECO:0000313" key="3">
    <source>
        <dbReference type="EMBL" id="CAP44235.1"/>
    </source>
</evidence>
<dbReference type="STRING" id="94624.Bpet3889"/>
<accession>A9I405</accession>
<dbReference type="PRINTS" id="PR00412">
    <property type="entry name" value="EPOXHYDRLASE"/>
</dbReference>
<dbReference type="InterPro" id="IPR000073">
    <property type="entry name" value="AB_hydrolase_1"/>
</dbReference>
<dbReference type="FunFam" id="3.40.50.1820:FF:000173">
    <property type="entry name" value="Alpha/beta hydrolase"/>
    <property type="match status" value="1"/>
</dbReference>
<dbReference type="AlphaFoldDB" id="A9I405"/>
<dbReference type="InterPro" id="IPR000639">
    <property type="entry name" value="Epox_hydrolase-like"/>
</dbReference>
<protein>
    <submittedName>
        <fullName evidence="3">Hydrolase</fullName>
    </submittedName>
</protein>
<feature type="domain" description="AB hydrolase-1" evidence="2">
    <location>
        <begin position="32"/>
        <end position="276"/>
    </location>
</feature>